<dbReference type="AlphaFoldDB" id="A0A9P8CZ23"/>
<sequence length="744" mass="84769">MRPWSRQRRSTDTWMCCCIQLSSHSVSFLYTRSKRYLRCQRSTMRACRILLFLGQLDPTNPRTACFLKEKKICRQFGAGLHLNTTAIQLAMGTDEPVAVEFVYEAAFSFDSLPNNQTQPQSDQQQQQQQSEQRPPPNQPSWYRTASAPVPFGEDVFWQVLERWILEAPSVIPPISKVEIVQDRSMQATEAAAGASCQQHSPSPYTPEREDLLLNGHKAFKSVRRRLVPKRAEKDPDMEEQLYYCRVQAHDETDKGARTLEAVTTTDQEIGLAASSYAVFAPIIRSPRLEDNAEKVQDEIQIMTDTLPFYYPKVRGLRYGYRPDPEEAPEDNDDDHHDHLHHDASVQSKPLSEEGESFEHADLRDATLDPKKKKVRAKKVKVMSKRAGWITLDLFLAGDEGEFTSKMQYAFKELFKKLYKWGVNTTKGFTKSRVQHDVLVPKELYLSTYTRMKDKYAQKWVQSWPEKTDPRKFVFEDIAIAAWLVALWELERSNAASITATGEVAAEERQGKVLSEGQAETEKGGMATKKQTFVDLGCGNGLLTHILNEEGHKGSGIDIAARKVWDVYGDSTKLEALTVIPNKTVFDHVDWVIGNHADELAPWIPIIASRSKPLTKFVVIPCCFFDLNGSRYQFPKGALEGKYKAYQDYICSIINTCGYDLEVEILRIPSTKNVALVGRSLKKRKREDVDEEGAERSRKQTVDDLVLRSGLFVPRISDKEKQILQKSKQEERQKNEKSAVVDGRQ</sequence>
<dbReference type="SUPFAM" id="SSF53335">
    <property type="entry name" value="S-adenosyl-L-methionine-dependent methyltransferases"/>
    <property type="match status" value="1"/>
</dbReference>
<protein>
    <recommendedName>
        <fullName evidence="5 12">tRNA (uracil-O(2)-)-methyltransferase</fullName>
        <ecNumber evidence="4 12">2.1.1.211</ecNumber>
    </recommendedName>
</protein>
<evidence type="ECO:0000256" key="13">
    <source>
        <dbReference type="SAM" id="MobiDB-lite"/>
    </source>
</evidence>
<dbReference type="GO" id="GO:0141101">
    <property type="term" value="F:tRNA(Ser) (uridine(44)-2'-O-)-methyltransferase activity"/>
    <property type="evidence" value="ECO:0007669"/>
    <property type="project" value="UniProtKB-EC"/>
</dbReference>
<accession>A0A9P8CZ23</accession>
<keyword evidence="6 12" id="KW-0963">Cytoplasm</keyword>
<reference evidence="14" key="1">
    <citation type="submission" date="2021-07" db="EMBL/GenBank/DDBJ databases">
        <title>Draft genome of Mortierella alpina, strain LL118, isolated from an aspen leaf litter sample.</title>
        <authorList>
            <person name="Yang S."/>
            <person name="Vinatzer B.A."/>
        </authorList>
    </citation>
    <scope>NUCLEOTIDE SEQUENCE</scope>
    <source>
        <strain evidence="14">LL118</strain>
    </source>
</reference>
<evidence type="ECO:0000313" key="14">
    <source>
        <dbReference type="EMBL" id="KAG9325102.1"/>
    </source>
</evidence>
<dbReference type="InterPro" id="IPR029063">
    <property type="entry name" value="SAM-dependent_MTases_sf"/>
</dbReference>
<keyword evidence="10 12" id="KW-0819">tRNA processing</keyword>
<keyword evidence="7 12" id="KW-0489">Methyltransferase</keyword>
<dbReference type="GO" id="GO:0005737">
    <property type="term" value="C:cytoplasm"/>
    <property type="evidence" value="ECO:0007669"/>
    <property type="project" value="UniProtKB-SubCell"/>
</dbReference>
<feature type="region of interest" description="Disordered" evidence="13">
    <location>
        <begin position="113"/>
        <end position="145"/>
    </location>
</feature>
<evidence type="ECO:0000256" key="8">
    <source>
        <dbReference type="ARBA" id="ARBA00022679"/>
    </source>
</evidence>
<feature type="region of interest" description="Disordered" evidence="13">
    <location>
        <begin position="723"/>
        <end position="744"/>
    </location>
</feature>
<comment type="catalytic activity">
    <reaction evidence="11 12">
        <text>uridine(44) in tRNA(Ser) + S-adenosyl-L-methionine = 2'-O-methyluridine(44) in tRNA(Ser) + S-adenosyl-L-homocysteine + H(+)</text>
        <dbReference type="Rhea" id="RHEA:43100"/>
        <dbReference type="Rhea" id="RHEA-COMP:10339"/>
        <dbReference type="Rhea" id="RHEA-COMP:10340"/>
        <dbReference type="ChEBI" id="CHEBI:15378"/>
        <dbReference type="ChEBI" id="CHEBI:57856"/>
        <dbReference type="ChEBI" id="CHEBI:59789"/>
        <dbReference type="ChEBI" id="CHEBI:65315"/>
        <dbReference type="ChEBI" id="CHEBI:74478"/>
        <dbReference type="EC" id="2.1.1.211"/>
    </reaction>
</comment>
<dbReference type="Proteomes" id="UP000717515">
    <property type="component" value="Unassembled WGS sequence"/>
</dbReference>
<keyword evidence="8 12" id="KW-0808">Transferase</keyword>
<evidence type="ECO:0000313" key="15">
    <source>
        <dbReference type="Proteomes" id="UP000717515"/>
    </source>
</evidence>
<gene>
    <name evidence="14" type="ORF">KVV02_006764</name>
</gene>
<dbReference type="PANTHER" id="PTHR21210">
    <property type="entry name" value="TRNA (URACIL-O(2)-)-METHYLTRANSFERASE-RELATED"/>
    <property type="match status" value="1"/>
</dbReference>
<dbReference type="InterPro" id="IPR011671">
    <property type="entry name" value="tRNA_uracil_MeTrfase"/>
</dbReference>
<dbReference type="EC" id="2.1.1.211" evidence="4 12"/>
<feature type="compositionally biased region" description="Basic and acidic residues" evidence="13">
    <location>
        <begin position="333"/>
        <end position="343"/>
    </location>
</feature>
<evidence type="ECO:0000256" key="3">
    <source>
        <dbReference type="ARBA" id="ARBA00009056"/>
    </source>
</evidence>
<comment type="caution">
    <text evidence="14">The sequence shown here is derived from an EMBL/GenBank/DDBJ whole genome shotgun (WGS) entry which is preliminary data.</text>
</comment>
<evidence type="ECO:0000256" key="1">
    <source>
        <dbReference type="ARBA" id="ARBA00002778"/>
    </source>
</evidence>
<evidence type="ECO:0000256" key="6">
    <source>
        <dbReference type="ARBA" id="ARBA00022490"/>
    </source>
</evidence>
<evidence type="ECO:0000256" key="4">
    <source>
        <dbReference type="ARBA" id="ARBA00012795"/>
    </source>
</evidence>
<dbReference type="EMBL" id="JAIFTL010000048">
    <property type="protein sequence ID" value="KAG9325102.1"/>
    <property type="molecule type" value="Genomic_DNA"/>
</dbReference>
<organism evidence="14 15">
    <name type="scientific">Mortierella alpina</name>
    <name type="common">Oleaginous fungus</name>
    <name type="synonym">Mortierella renispora</name>
    <dbReference type="NCBI Taxonomy" id="64518"/>
    <lineage>
        <taxon>Eukaryota</taxon>
        <taxon>Fungi</taxon>
        <taxon>Fungi incertae sedis</taxon>
        <taxon>Mucoromycota</taxon>
        <taxon>Mortierellomycotina</taxon>
        <taxon>Mortierellomycetes</taxon>
        <taxon>Mortierellales</taxon>
        <taxon>Mortierellaceae</taxon>
        <taxon>Mortierella</taxon>
    </lineage>
</organism>
<keyword evidence="9 12" id="KW-0949">S-adenosyl-L-methionine</keyword>
<dbReference type="Pfam" id="PF07757">
    <property type="entry name" value="AdoMet_MTase"/>
    <property type="match status" value="2"/>
</dbReference>
<evidence type="ECO:0000256" key="2">
    <source>
        <dbReference type="ARBA" id="ARBA00004496"/>
    </source>
</evidence>
<dbReference type="GO" id="GO:0030488">
    <property type="term" value="P:tRNA methylation"/>
    <property type="evidence" value="ECO:0007669"/>
    <property type="project" value="UniProtKB-UniRule"/>
</dbReference>
<evidence type="ECO:0000256" key="9">
    <source>
        <dbReference type="ARBA" id="ARBA00022691"/>
    </source>
</evidence>
<comment type="function">
    <text evidence="1">Probable adenosyl-L-methionine (AdoMet)-dependent tRNA (uracil-O(2)-)-methyltransferase.</text>
</comment>
<evidence type="ECO:0000256" key="7">
    <source>
        <dbReference type="ARBA" id="ARBA00022603"/>
    </source>
</evidence>
<comment type="function">
    <text evidence="12">Adenosyl-L-methionine (AdoMet)-dependent tRNA (uracil-O(2)-)-methyltransferase.</text>
</comment>
<evidence type="ECO:0000256" key="10">
    <source>
        <dbReference type="ARBA" id="ARBA00022694"/>
    </source>
</evidence>
<comment type="subcellular location">
    <subcellularLocation>
        <location evidence="2 12">Cytoplasm</location>
    </subcellularLocation>
</comment>
<name>A0A9P8CZ23_MORAP</name>
<evidence type="ECO:0000256" key="12">
    <source>
        <dbReference type="RuleBase" id="RU368004"/>
    </source>
</evidence>
<dbReference type="PANTHER" id="PTHR21210:SF0">
    <property type="entry name" value="TRNA (URACIL-O(2)-)-METHYLTRANSFERASE-RELATED"/>
    <property type="match status" value="1"/>
</dbReference>
<proteinExistence type="inferred from homology"/>
<feature type="region of interest" description="Disordered" evidence="13">
    <location>
        <begin position="319"/>
        <end position="363"/>
    </location>
</feature>
<comment type="similarity">
    <text evidence="3 12">Belongs to the TRM44 family.</text>
</comment>
<evidence type="ECO:0000256" key="11">
    <source>
        <dbReference type="ARBA" id="ARBA00047957"/>
    </source>
</evidence>
<evidence type="ECO:0000256" key="5">
    <source>
        <dbReference type="ARBA" id="ARBA00017788"/>
    </source>
</evidence>
<feature type="compositionally biased region" description="Low complexity" evidence="13">
    <location>
        <begin position="113"/>
        <end position="132"/>
    </location>
</feature>